<dbReference type="HOGENOM" id="CLU_169774_0_0_1"/>
<sequence length="181" mass="20356">MDVNSGALQRRFNSKLSPKKHMKKNTDCSSAESKGMAGTVLGVGAGVFILALLWVSVLLLCVLLSRASGLARFSLIFVFLAALIITTVLLLFPRATEIPTKKEEFKILDKFLHWALWFYWAFLSITFLGSLFLVLFLTSWSQSMPNHFGHPKQHSEKYHKLRIEQRCCSALHGQPSCLNLA</sequence>
<keyword evidence="9" id="KW-0966">Cell projection</keyword>
<dbReference type="STRING" id="13616.ENSMODP00000004903"/>
<proteinExistence type="inferred from homology"/>
<reference evidence="12 13" key="1">
    <citation type="journal article" date="2007" name="Nature">
        <title>Genome of the marsupial Monodelphis domestica reveals innovation in non-coding sequences.</title>
        <authorList>
            <person name="Mikkelsen T.S."/>
            <person name="Wakefield M.J."/>
            <person name="Aken B."/>
            <person name="Amemiya C.T."/>
            <person name="Chang J.L."/>
            <person name="Duke S."/>
            <person name="Garber M."/>
            <person name="Gentles A.J."/>
            <person name="Goodstadt L."/>
            <person name="Heger A."/>
            <person name="Jurka J."/>
            <person name="Kamal M."/>
            <person name="Mauceli E."/>
            <person name="Searle S.M."/>
            <person name="Sharpe T."/>
            <person name="Baker M.L."/>
            <person name="Batzer M.A."/>
            <person name="Benos P.V."/>
            <person name="Belov K."/>
            <person name="Clamp M."/>
            <person name="Cook A."/>
            <person name="Cuff J."/>
            <person name="Das R."/>
            <person name="Davidow L."/>
            <person name="Deakin J.E."/>
            <person name="Fazzari M.J."/>
            <person name="Glass J.L."/>
            <person name="Grabherr M."/>
            <person name="Greally J.M."/>
            <person name="Gu W."/>
            <person name="Hore T.A."/>
            <person name="Huttley G.A."/>
            <person name="Kleber M."/>
            <person name="Jirtle R.L."/>
            <person name="Koina E."/>
            <person name="Lee J.T."/>
            <person name="Mahony S."/>
            <person name="Marra M.A."/>
            <person name="Miller R.D."/>
            <person name="Nicholls R.D."/>
            <person name="Oda M."/>
            <person name="Papenfuss A.T."/>
            <person name="Parra Z.E."/>
            <person name="Pollock D.D."/>
            <person name="Ray D.A."/>
            <person name="Schein J.E."/>
            <person name="Speed T.P."/>
            <person name="Thompson K."/>
            <person name="VandeBerg J.L."/>
            <person name="Wade C.M."/>
            <person name="Walker J.A."/>
            <person name="Waters P.D."/>
            <person name="Webber C."/>
            <person name="Weidman J.R."/>
            <person name="Xie X."/>
            <person name="Zody M.C."/>
            <person name="Baldwin J."/>
            <person name="Abdouelleil A."/>
            <person name="Abdulkadir J."/>
            <person name="Abebe A."/>
            <person name="Abera B."/>
            <person name="Abreu J."/>
            <person name="Acer S.C."/>
            <person name="Aftuck L."/>
            <person name="Alexander A."/>
            <person name="An P."/>
            <person name="Anderson E."/>
            <person name="Anderson S."/>
            <person name="Arachi H."/>
            <person name="Azer M."/>
            <person name="Bachantsang P."/>
            <person name="Barry A."/>
            <person name="Bayul T."/>
            <person name="Berlin A."/>
            <person name="Bessette D."/>
            <person name="Bloom T."/>
            <person name="Bloom T."/>
            <person name="Boguslavskiy L."/>
            <person name="Bonnet C."/>
            <person name="Boukhgalter B."/>
            <person name="Bourzgui I."/>
            <person name="Brown A."/>
            <person name="Cahill P."/>
            <person name="Channer S."/>
            <person name="Cheshatsang Y."/>
            <person name="Chuda L."/>
            <person name="Citroen M."/>
            <person name="Collymore A."/>
            <person name="Cooke P."/>
            <person name="Costello M."/>
            <person name="D'Aco K."/>
            <person name="Daza R."/>
            <person name="De Haan G."/>
            <person name="DeGray S."/>
            <person name="DeMaso C."/>
            <person name="Dhargay N."/>
            <person name="Dooley K."/>
            <person name="Dooley E."/>
            <person name="Doricent M."/>
            <person name="Dorje P."/>
            <person name="Dorjee K."/>
            <person name="Dupes A."/>
            <person name="Elong R."/>
            <person name="Falk J."/>
            <person name="Farina A."/>
            <person name="Faro S."/>
            <person name="Ferguson D."/>
            <person name="Fisher S."/>
            <person name="Foley C.D."/>
            <person name="Franke A."/>
            <person name="Friedrich D."/>
            <person name="Gadbois L."/>
            <person name="Gearin G."/>
            <person name="Gearin C.R."/>
            <person name="Giannoukos G."/>
            <person name="Goode T."/>
            <person name="Graham J."/>
            <person name="Grandbois E."/>
            <person name="Grewal S."/>
            <person name="Gyaltsen K."/>
            <person name="Hafez N."/>
            <person name="Hagos B."/>
            <person name="Hall J."/>
            <person name="Henson C."/>
            <person name="Hollinger A."/>
            <person name="Honan T."/>
            <person name="Huard M.D."/>
            <person name="Hughes L."/>
            <person name="Hurhula B."/>
            <person name="Husby M.E."/>
            <person name="Kamat A."/>
            <person name="Kanga B."/>
            <person name="Kashin S."/>
            <person name="Khazanovich D."/>
            <person name="Kisner P."/>
            <person name="Lance K."/>
            <person name="Lara M."/>
            <person name="Lee W."/>
            <person name="Lennon N."/>
            <person name="Letendre F."/>
            <person name="LeVine R."/>
            <person name="Lipovsky A."/>
            <person name="Liu X."/>
            <person name="Liu J."/>
            <person name="Liu S."/>
            <person name="Lokyitsang T."/>
            <person name="Lokyitsang Y."/>
            <person name="Lubonja R."/>
            <person name="Lui A."/>
            <person name="MacDonald P."/>
            <person name="Magnisalis V."/>
            <person name="Maru K."/>
            <person name="Matthews C."/>
            <person name="McCusker W."/>
            <person name="McDonough S."/>
            <person name="Mehta T."/>
            <person name="Meldrim J."/>
            <person name="Meneus L."/>
            <person name="Mihai O."/>
            <person name="Mihalev A."/>
            <person name="Mihova T."/>
            <person name="Mittelman R."/>
            <person name="Mlenga V."/>
            <person name="Montmayeur A."/>
            <person name="Mulrain L."/>
            <person name="Navidi A."/>
            <person name="Naylor J."/>
            <person name="Negash T."/>
            <person name="Nguyen T."/>
            <person name="Nguyen N."/>
            <person name="Nicol R."/>
            <person name="Norbu C."/>
            <person name="Norbu N."/>
            <person name="Novod N."/>
            <person name="O'Neill B."/>
            <person name="Osman S."/>
            <person name="Markiewicz E."/>
            <person name="Oyono O.L."/>
            <person name="Patti C."/>
            <person name="Phunkhang P."/>
            <person name="Pierre F."/>
            <person name="Priest M."/>
            <person name="Raghuraman S."/>
            <person name="Rege F."/>
            <person name="Reyes R."/>
            <person name="Rise C."/>
            <person name="Rogov P."/>
            <person name="Ross K."/>
            <person name="Ryan E."/>
            <person name="Settipalli S."/>
            <person name="Shea T."/>
            <person name="Sherpa N."/>
            <person name="Shi L."/>
            <person name="Shih D."/>
            <person name="Sparrow T."/>
            <person name="Spaulding J."/>
            <person name="Stalker J."/>
            <person name="Stange-Thomann N."/>
            <person name="Stavropoulos S."/>
            <person name="Stone C."/>
            <person name="Strader C."/>
            <person name="Tesfaye S."/>
            <person name="Thomson T."/>
            <person name="Thoulutsang Y."/>
            <person name="Thoulutsang D."/>
            <person name="Topham K."/>
            <person name="Topping I."/>
            <person name="Tsamla T."/>
            <person name="Vassiliev H."/>
            <person name="Vo A."/>
            <person name="Wangchuk T."/>
            <person name="Wangdi T."/>
            <person name="Weiand M."/>
            <person name="Wilkinson J."/>
            <person name="Wilson A."/>
            <person name="Yadav S."/>
            <person name="Young G."/>
            <person name="Yu Q."/>
            <person name="Zembek L."/>
            <person name="Zhong D."/>
            <person name="Zimmer A."/>
            <person name="Zwirko Z."/>
            <person name="Jaffe D.B."/>
            <person name="Alvarez P."/>
            <person name="Brockman W."/>
            <person name="Butler J."/>
            <person name="Chin C."/>
            <person name="Gnerre S."/>
            <person name="MacCallum I."/>
            <person name="Graves J.A."/>
            <person name="Ponting C.P."/>
            <person name="Breen M."/>
            <person name="Samollow P.B."/>
            <person name="Lander E.S."/>
            <person name="Lindblad-Toh K."/>
        </authorList>
    </citation>
    <scope>NUCLEOTIDE SEQUENCE [LARGE SCALE GENOMIC DNA]</scope>
</reference>
<keyword evidence="8 10" id="KW-0472">Membrane</keyword>
<evidence type="ECO:0000256" key="9">
    <source>
        <dbReference type="ARBA" id="ARBA00023273"/>
    </source>
</evidence>
<evidence type="ECO:0000259" key="11">
    <source>
        <dbReference type="Pfam" id="PF25810"/>
    </source>
</evidence>
<evidence type="ECO:0000256" key="8">
    <source>
        <dbReference type="ARBA" id="ARBA00023136"/>
    </source>
</evidence>
<evidence type="ECO:0000256" key="1">
    <source>
        <dbReference type="ARBA" id="ARBA00003173"/>
    </source>
</evidence>
<comment type="similarity">
    <text evidence="4">Belongs to the TMEM218 family.</text>
</comment>
<evidence type="ECO:0000256" key="6">
    <source>
        <dbReference type="ARBA" id="ARBA00022692"/>
    </source>
</evidence>
<comment type="subcellular location">
    <subcellularLocation>
        <location evidence="2">Cell projection</location>
        <location evidence="2">Cilium</location>
    </subcellularLocation>
    <subcellularLocation>
        <location evidence="3">Membrane</location>
        <topology evidence="3">Multi-pass membrane protein</topology>
    </subcellularLocation>
</comment>
<dbReference type="Bgee" id="ENSMODG00000003987">
    <property type="expression patterns" value="Expressed in placenta and 21 other cell types or tissues"/>
</dbReference>
<evidence type="ECO:0000313" key="13">
    <source>
        <dbReference type="Proteomes" id="UP000002280"/>
    </source>
</evidence>
<dbReference type="Pfam" id="PF25810">
    <property type="entry name" value="TMEM218_N"/>
    <property type="match status" value="1"/>
</dbReference>
<keyword evidence="13" id="KW-1185">Reference proteome</keyword>
<name>F7DSU7_MONDO</name>
<evidence type="ECO:0000313" key="12">
    <source>
        <dbReference type="Ensembl" id="ENSMODP00000004903.2"/>
    </source>
</evidence>
<feature type="transmembrane region" description="Helical" evidence="10">
    <location>
        <begin position="116"/>
        <end position="137"/>
    </location>
</feature>
<dbReference type="AlphaFoldDB" id="F7DSU7"/>
<dbReference type="FunCoup" id="F7DSU7">
    <property type="interactions" value="105"/>
</dbReference>
<accession>F7DSU7</accession>
<keyword evidence="7 10" id="KW-1133">Transmembrane helix</keyword>
<feature type="transmembrane region" description="Helical" evidence="10">
    <location>
        <begin position="40"/>
        <end position="63"/>
    </location>
</feature>
<dbReference type="InterPro" id="IPR036259">
    <property type="entry name" value="MFS_trans_sf"/>
</dbReference>
<dbReference type="eggNOG" id="ENOG502S2I1">
    <property type="taxonomic scope" value="Eukaryota"/>
</dbReference>
<organism evidence="12 13">
    <name type="scientific">Monodelphis domestica</name>
    <name type="common">Gray short-tailed opossum</name>
    <dbReference type="NCBI Taxonomy" id="13616"/>
    <lineage>
        <taxon>Eukaryota</taxon>
        <taxon>Metazoa</taxon>
        <taxon>Chordata</taxon>
        <taxon>Craniata</taxon>
        <taxon>Vertebrata</taxon>
        <taxon>Euteleostomi</taxon>
        <taxon>Mammalia</taxon>
        <taxon>Metatheria</taxon>
        <taxon>Didelphimorphia</taxon>
        <taxon>Didelphidae</taxon>
        <taxon>Monodelphis</taxon>
    </lineage>
</organism>
<comment type="function">
    <text evidence="1">May be involved in ciliary biogenesis or function.</text>
</comment>
<dbReference type="InterPro" id="IPR026771">
    <property type="entry name" value="Tmem218"/>
</dbReference>
<dbReference type="InParanoid" id="F7DSU7"/>
<evidence type="ECO:0000256" key="10">
    <source>
        <dbReference type="SAM" id="Phobius"/>
    </source>
</evidence>
<protein>
    <recommendedName>
        <fullName evidence="5">Transmembrane protein 218</fullName>
    </recommendedName>
</protein>
<dbReference type="GO" id="GO:0005929">
    <property type="term" value="C:cilium"/>
    <property type="evidence" value="ECO:0007669"/>
    <property type="project" value="UniProtKB-SubCell"/>
</dbReference>
<dbReference type="GeneTree" id="ENSGT00390000016247"/>
<dbReference type="Proteomes" id="UP000002280">
    <property type="component" value="Chromosome 4"/>
</dbReference>
<reference evidence="12" key="2">
    <citation type="submission" date="2025-08" db="UniProtKB">
        <authorList>
            <consortium name="Ensembl"/>
        </authorList>
    </citation>
    <scope>IDENTIFICATION</scope>
</reference>
<dbReference type="InterPro" id="IPR057973">
    <property type="entry name" value="TMEM218_N"/>
</dbReference>
<dbReference type="SUPFAM" id="SSF103473">
    <property type="entry name" value="MFS general substrate transporter"/>
    <property type="match status" value="1"/>
</dbReference>
<reference evidence="12" key="3">
    <citation type="submission" date="2025-09" db="UniProtKB">
        <authorList>
            <consortium name="Ensembl"/>
        </authorList>
    </citation>
    <scope>IDENTIFICATION</scope>
</reference>
<evidence type="ECO:0000256" key="4">
    <source>
        <dbReference type="ARBA" id="ARBA00010775"/>
    </source>
</evidence>
<evidence type="ECO:0000256" key="3">
    <source>
        <dbReference type="ARBA" id="ARBA00004141"/>
    </source>
</evidence>
<keyword evidence="6 10" id="KW-0812">Transmembrane</keyword>
<evidence type="ECO:0000256" key="2">
    <source>
        <dbReference type="ARBA" id="ARBA00004138"/>
    </source>
</evidence>
<evidence type="ECO:0000256" key="5">
    <source>
        <dbReference type="ARBA" id="ARBA00015054"/>
    </source>
</evidence>
<dbReference type="PANTHER" id="PTHR31622:SF1">
    <property type="entry name" value="TRANSMEMBRANE PROTEIN 218"/>
    <property type="match status" value="1"/>
</dbReference>
<dbReference type="GO" id="GO:0016020">
    <property type="term" value="C:membrane"/>
    <property type="evidence" value="ECO:0007669"/>
    <property type="project" value="UniProtKB-SubCell"/>
</dbReference>
<dbReference type="PANTHER" id="PTHR31622">
    <property type="entry name" value="TRANSMEMBRANE PROTEIN 218"/>
    <property type="match status" value="1"/>
</dbReference>
<dbReference type="Ensembl" id="ENSMODT00000005007.3">
    <property type="protein sequence ID" value="ENSMODP00000004903.2"/>
    <property type="gene ID" value="ENSMODG00000003987.3"/>
</dbReference>
<feature type="transmembrane region" description="Helical" evidence="10">
    <location>
        <begin position="75"/>
        <end position="96"/>
    </location>
</feature>
<feature type="domain" description="Transmembrane protein 218 N-terminal" evidence="11">
    <location>
        <begin position="36"/>
        <end position="95"/>
    </location>
</feature>
<evidence type="ECO:0000256" key="7">
    <source>
        <dbReference type="ARBA" id="ARBA00022989"/>
    </source>
</evidence>